<dbReference type="EMBL" id="VLYX01000005">
    <property type="protein sequence ID" value="MDR4325660.1"/>
    <property type="molecule type" value="Genomic_DNA"/>
</dbReference>
<organism evidence="1 4">
    <name type="scientific">Bacillus pseudomycoides</name>
    <dbReference type="NCBI Taxonomy" id="64104"/>
    <lineage>
        <taxon>Bacteria</taxon>
        <taxon>Bacillati</taxon>
        <taxon>Bacillota</taxon>
        <taxon>Bacilli</taxon>
        <taxon>Bacillales</taxon>
        <taxon>Bacillaceae</taxon>
        <taxon>Bacillus</taxon>
        <taxon>Bacillus cereus group</taxon>
    </lineage>
</organism>
<comment type="caution">
    <text evidence="1">The sequence shown here is derived from an EMBL/GenBank/DDBJ whole genome shotgun (WGS) entry which is preliminary data.</text>
</comment>
<dbReference type="Proteomes" id="UP000221918">
    <property type="component" value="Unassembled WGS sequence"/>
</dbReference>
<name>A0AAJ2DJE1_9BACI</name>
<protein>
    <submittedName>
        <fullName evidence="1">Exonuclease III</fullName>
    </submittedName>
</protein>
<reference evidence="1" key="2">
    <citation type="submission" date="2019-07" db="EMBL/GenBank/DDBJ databases">
        <title>Phylogenomic Reclassification of ATCC Bacillus Strains and Various Taxa within the Genus Bacillus.</title>
        <authorList>
            <person name="Riojas M.A."/>
            <person name="Frank A.M."/>
            <person name="Fenn S.L."/>
            <person name="King S.P."/>
            <person name="Brower S.M."/>
            <person name="Hazbon M.H."/>
        </authorList>
    </citation>
    <scope>NUCLEOTIDE SEQUENCE</scope>
    <source>
        <strain evidence="1">NR-12239</strain>
    </source>
</reference>
<accession>A0AAJ2DJE1</accession>
<dbReference type="AlphaFoldDB" id="A0AAJ2DJE1"/>
<dbReference type="Gene3D" id="3.60.10.10">
    <property type="entry name" value="Endonuclease/exonuclease/phosphatase"/>
    <property type="match status" value="1"/>
</dbReference>
<evidence type="ECO:0000313" key="2">
    <source>
        <dbReference type="EMBL" id="PHE91866.1"/>
    </source>
</evidence>
<dbReference type="GO" id="GO:0004527">
    <property type="term" value="F:exonuclease activity"/>
    <property type="evidence" value="ECO:0007669"/>
    <property type="project" value="UniProtKB-KW"/>
</dbReference>
<evidence type="ECO:0000313" key="3">
    <source>
        <dbReference type="Proteomes" id="UP000221918"/>
    </source>
</evidence>
<evidence type="ECO:0000313" key="1">
    <source>
        <dbReference type="EMBL" id="MDR4325660.1"/>
    </source>
</evidence>
<keyword evidence="1" id="KW-0378">Hydrolase</keyword>
<sequence length="49" mass="5578">MKFISWNVNGLRAVIAKGGFIEYLEEADAKINREVIGSDHCPVELHMEF</sequence>
<keyword evidence="1" id="KW-0540">Nuclease</keyword>
<proteinExistence type="predicted"/>
<dbReference type="Proteomes" id="UP001248134">
    <property type="component" value="Unassembled WGS sequence"/>
</dbReference>
<dbReference type="InterPro" id="IPR036691">
    <property type="entry name" value="Endo/exonu/phosph_ase_sf"/>
</dbReference>
<keyword evidence="1" id="KW-0269">Exonuclease</keyword>
<evidence type="ECO:0000313" key="4">
    <source>
        <dbReference type="Proteomes" id="UP001248134"/>
    </source>
</evidence>
<dbReference type="EMBL" id="NUTL01000093">
    <property type="protein sequence ID" value="PHE91866.1"/>
    <property type="molecule type" value="Genomic_DNA"/>
</dbReference>
<gene>
    <name evidence="2" type="ORF">COF81_21140</name>
    <name evidence="1" type="ORF">FOS08_06815</name>
</gene>
<reference evidence="2 3" key="1">
    <citation type="submission" date="2017-09" db="EMBL/GenBank/DDBJ databases">
        <title>Large-scale bioinformatics analysis of Bacillus genomes uncovers conserved roles of natural products in bacterial physiology.</title>
        <authorList>
            <consortium name="Agbiome Team Llc"/>
            <person name="Bleich R.M."/>
            <person name="Grubbs K.J."/>
            <person name="Santa Maria K.C."/>
            <person name="Allen S.E."/>
            <person name="Farag S."/>
            <person name="Shank E.A."/>
            <person name="Bowers A."/>
        </authorList>
    </citation>
    <scope>NUCLEOTIDE SEQUENCE [LARGE SCALE GENOMIC DNA]</scope>
    <source>
        <strain evidence="2 3">AFS037265</strain>
    </source>
</reference>